<evidence type="ECO:0000313" key="3">
    <source>
        <dbReference type="Proteomes" id="UP000076584"/>
    </source>
</evidence>
<name>A0A166NY36_COLIC</name>
<feature type="compositionally biased region" description="Acidic residues" evidence="1">
    <location>
        <begin position="10"/>
        <end position="23"/>
    </location>
</feature>
<dbReference type="Proteomes" id="UP000076584">
    <property type="component" value="Unassembled WGS sequence"/>
</dbReference>
<evidence type="ECO:0000313" key="2">
    <source>
        <dbReference type="EMBL" id="KZL66178.1"/>
    </source>
</evidence>
<proteinExistence type="predicted"/>
<feature type="compositionally biased region" description="Basic residues" evidence="1">
    <location>
        <begin position="182"/>
        <end position="193"/>
    </location>
</feature>
<sequence length="399" mass="43833">MDPVYWDIFPDAEDADTSEEDGAGVENSCSPDSEIPCAKCRHRSRLCKRCRERRRQDQPQQHSSAPRRLRKSSLELACFPESSTSSAAAAAAAVDDARTAPEVAIPEVVLQHPPSDNESPETAQKNALSVPGPVYASMYTNSPSWMSTYTSSTCATTYTTIHERSQRDGEAGVDHDWLDVRRRRPPYPRRPRTTRRDAGARSVGGGWERRSTGWGFGTGLGSGSGWGIEVRGWDTREIDGGSYCAFEGARWEEQRVVAAPRQQQHRNPKIVVGKGRRWRRGELGHFPDVSRARSLPLVEPPTPGYIHDVFAMSASGAGAEVLRLSYVSEMGHMRVVYAMAYTRGTGSVRGLWGLFAHKDEGTGGLLAVIWREGVWKGILECLNDVLGFGNGGGELDAVD</sequence>
<feature type="region of interest" description="Disordered" evidence="1">
    <location>
        <begin position="182"/>
        <end position="208"/>
    </location>
</feature>
<organism evidence="2 3">
    <name type="scientific">Colletotrichum incanum</name>
    <name type="common">Soybean anthracnose fungus</name>
    <dbReference type="NCBI Taxonomy" id="1573173"/>
    <lineage>
        <taxon>Eukaryota</taxon>
        <taxon>Fungi</taxon>
        <taxon>Dikarya</taxon>
        <taxon>Ascomycota</taxon>
        <taxon>Pezizomycotina</taxon>
        <taxon>Sordariomycetes</taxon>
        <taxon>Hypocreomycetidae</taxon>
        <taxon>Glomerellales</taxon>
        <taxon>Glomerellaceae</taxon>
        <taxon>Colletotrichum</taxon>
        <taxon>Colletotrichum spaethianum species complex</taxon>
    </lineage>
</organism>
<feature type="region of interest" description="Disordered" evidence="1">
    <location>
        <begin position="1"/>
        <end position="33"/>
    </location>
</feature>
<protein>
    <submittedName>
        <fullName evidence="2">Uncharacterized protein</fullName>
    </submittedName>
</protein>
<dbReference type="EMBL" id="LFIW01002587">
    <property type="protein sequence ID" value="KZL66178.1"/>
    <property type="molecule type" value="Genomic_DNA"/>
</dbReference>
<feature type="region of interest" description="Disordered" evidence="1">
    <location>
        <begin position="50"/>
        <end position="71"/>
    </location>
</feature>
<reference evidence="2 3" key="1">
    <citation type="submission" date="2015-06" db="EMBL/GenBank/DDBJ databases">
        <title>Survival trade-offs in plant roots during colonization by closely related pathogenic and mutualistic fungi.</title>
        <authorList>
            <person name="Hacquard S."/>
            <person name="Kracher B."/>
            <person name="Hiruma K."/>
            <person name="Weinman A."/>
            <person name="Muench P."/>
            <person name="Garrido Oter R."/>
            <person name="Ver Loren van Themaat E."/>
            <person name="Dallerey J.-F."/>
            <person name="Damm U."/>
            <person name="Henrissat B."/>
            <person name="Lespinet O."/>
            <person name="Thon M."/>
            <person name="Kemen E."/>
            <person name="McHardy A.C."/>
            <person name="Schulze-Lefert P."/>
            <person name="O'Connell R.J."/>
        </authorList>
    </citation>
    <scope>NUCLEOTIDE SEQUENCE [LARGE SCALE GENOMIC DNA]</scope>
    <source>
        <strain evidence="2 3">MAFF 238704</strain>
    </source>
</reference>
<keyword evidence="3" id="KW-1185">Reference proteome</keyword>
<dbReference type="AlphaFoldDB" id="A0A166NY36"/>
<accession>A0A166NY36</accession>
<gene>
    <name evidence="2" type="ORF">CI238_09966</name>
</gene>
<evidence type="ECO:0000256" key="1">
    <source>
        <dbReference type="SAM" id="MobiDB-lite"/>
    </source>
</evidence>
<comment type="caution">
    <text evidence="2">The sequence shown here is derived from an EMBL/GenBank/DDBJ whole genome shotgun (WGS) entry which is preliminary data.</text>
</comment>